<organism evidence="4 5">
    <name type="scientific">Marivirga sericea</name>
    <dbReference type="NCBI Taxonomy" id="1028"/>
    <lineage>
        <taxon>Bacteria</taxon>
        <taxon>Pseudomonadati</taxon>
        <taxon>Bacteroidota</taxon>
        <taxon>Cytophagia</taxon>
        <taxon>Cytophagales</taxon>
        <taxon>Marivirgaceae</taxon>
        <taxon>Marivirga</taxon>
    </lineage>
</organism>
<feature type="domain" description="DUF3347" evidence="3">
    <location>
        <begin position="54"/>
        <end position="129"/>
    </location>
</feature>
<feature type="signal peptide" evidence="2">
    <location>
        <begin position="1"/>
        <end position="19"/>
    </location>
</feature>
<dbReference type="Proteomes" id="UP000193804">
    <property type="component" value="Unassembled WGS sequence"/>
</dbReference>
<dbReference type="AlphaFoldDB" id="A0A1X7JMP8"/>
<dbReference type="EMBL" id="FXAW01000003">
    <property type="protein sequence ID" value="SMG29506.1"/>
    <property type="molecule type" value="Genomic_DNA"/>
</dbReference>
<evidence type="ECO:0000256" key="2">
    <source>
        <dbReference type="SAM" id="SignalP"/>
    </source>
</evidence>
<evidence type="ECO:0000259" key="3">
    <source>
        <dbReference type="Pfam" id="PF11827"/>
    </source>
</evidence>
<dbReference type="RefSeq" id="WP_085516768.1">
    <property type="nucleotide sequence ID" value="NZ_FXAW01000003.1"/>
</dbReference>
<evidence type="ECO:0000313" key="5">
    <source>
        <dbReference type="Proteomes" id="UP000193804"/>
    </source>
</evidence>
<evidence type="ECO:0000256" key="1">
    <source>
        <dbReference type="SAM" id="MobiDB-lite"/>
    </source>
</evidence>
<feature type="compositionally biased region" description="Basic and acidic residues" evidence="1">
    <location>
        <begin position="21"/>
        <end position="38"/>
    </location>
</feature>
<sequence>MKKGIVSLLALAVLTFACSQEKKSEEQVAEETPKEEKVMQASTSEVSSEQLKSILSSYFNVKDALVNTDAKEAKSALAKLLESVGSEFEQIKSLTKEMHDKEDVEEIRSGFDDLSQEVYILVKENKHSKEQKVYKQFCPMAFNNEGAFWLSSEKEIRNPYFGDKMLKCGKVQEEL</sequence>
<accession>A0A1X7JMP8</accession>
<reference evidence="5" key="1">
    <citation type="submission" date="2017-04" db="EMBL/GenBank/DDBJ databases">
        <authorList>
            <person name="Varghese N."/>
            <person name="Submissions S."/>
        </authorList>
    </citation>
    <scope>NUCLEOTIDE SEQUENCE [LARGE SCALE GENOMIC DNA]</scope>
    <source>
        <strain evidence="5">DSM 4125</strain>
    </source>
</reference>
<evidence type="ECO:0000313" key="4">
    <source>
        <dbReference type="EMBL" id="SMG29506.1"/>
    </source>
</evidence>
<dbReference type="OrthoDB" id="5513217at2"/>
<gene>
    <name evidence="4" type="ORF">SAMN05661096_01856</name>
</gene>
<feature type="region of interest" description="Disordered" evidence="1">
    <location>
        <begin position="21"/>
        <end position="43"/>
    </location>
</feature>
<dbReference type="STRING" id="1028.SAMN05661096_01856"/>
<dbReference type="PROSITE" id="PS51257">
    <property type="entry name" value="PROKAR_LIPOPROTEIN"/>
    <property type="match status" value="1"/>
</dbReference>
<name>A0A1X7JMP8_9BACT</name>
<dbReference type="Pfam" id="PF11827">
    <property type="entry name" value="DUF3347"/>
    <property type="match status" value="1"/>
</dbReference>
<protein>
    <recommendedName>
        <fullName evidence="3">DUF3347 domain-containing protein</fullName>
    </recommendedName>
</protein>
<keyword evidence="2" id="KW-0732">Signal</keyword>
<feature type="chain" id="PRO_5012643229" description="DUF3347 domain-containing protein" evidence="2">
    <location>
        <begin position="20"/>
        <end position="175"/>
    </location>
</feature>
<keyword evidence="5" id="KW-1185">Reference proteome</keyword>
<dbReference type="InterPro" id="IPR021782">
    <property type="entry name" value="DUF3347"/>
</dbReference>
<proteinExistence type="predicted"/>